<dbReference type="InterPro" id="IPR029035">
    <property type="entry name" value="DHS-like_NAD/FAD-binding_dom"/>
</dbReference>
<dbReference type="PANTHER" id="PTHR11085">
    <property type="entry name" value="NAD-DEPENDENT PROTEIN DEACYLASE SIRTUIN-5, MITOCHONDRIAL-RELATED"/>
    <property type="match status" value="1"/>
</dbReference>
<keyword evidence="2 3" id="KW-0520">NAD</keyword>
<dbReference type="EC" id="2.3.1.286" evidence="3"/>
<dbReference type="Gene3D" id="3.40.50.1220">
    <property type="entry name" value="TPP-binding domain"/>
    <property type="match status" value="1"/>
</dbReference>
<feature type="binding site" evidence="3">
    <location>
        <begin position="15"/>
        <end position="34"/>
    </location>
    <ligand>
        <name>NAD(+)</name>
        <dbReference type="ChEBI" id="CHEBI:57540"/>
    </ligand>
</feature>
<evidence type="ECO:0000259" key="5">
    <source>
        <dbReference type="PROSITE" id="PS50305"/>
    </source>
</evidence>
<dbReference type="Gene3D" id="3.30.1600.10">
    <property type="entry name" value="SIR2/SIRT2 'Small Domain"/>
    <property type="match status" value="1"/>
</dbReference>
<dbReference type="InterPro" id="IPR027546">
    <property type="entry name" value="Sirtuin_class_III"/>
</dbReference>
<dbReference type="Proteomes" id="UP000189549">
    <property type="component" value="Unassembled WGS sequence"/>
</dbReference>
<dbReference type="InterPro" id="IPR050134">
    <property type="entry name" value="NAD-dep_sirtuin_deacylases"/>
</dbReference>
<comment type="caution">
    <text evidence="3 4">Lacks conserved residue(s) required for the propagation of feature annotation.</text>
</comment>
<evidence type="ECO:0000313" key="6">
    <source>
        <dbReference type="EMBL" id="OOF85933.1"/>
    </source>
</evidence>
<comment type="caution">
    <text evidence="6">The sequence shown here is derived from an EMBL/GenBank/DDBJ whole genome shotgun (WGS) entry which is preliminary data.</text>
</comment>
<feature type="active site" description="Proton acceptor" evidence="3">
    <location>
        <position position="110"/>
    </location>
</feature>
<dbReference type="HAMAP" id="MF_01121">
    <property type="entry name" value="Sirtuin_ClassIII"/>
    <property type="match status" value="1"/>
</dbReference>
<sequence>MEKNMNKPICVVLTGAGISAESGIPTFRAEDGLWAGYKIEEVCTPEALKKNRAKVLEFYNERRRNAQAAQPNAAHLALVELEKAYDVQIITQNVDDLHERAGSQNVLHLHGELNKARSSFNTDYVVPCLGDQHIDDKDNHGHPMRPHIVFFGENVPMLDQAVKLVKKADVVIVIGTSLQVYPANGLVNEAPYGTAIYLVDPNPNTGFIRKHVVAVKEKAGEGVPKIVKVLLNKAARSS</sequence>
<name>A0A1V3L937_9PAST</name>
<dbReference type="InterPro" id="IPR003000">
    <property type="entry name" value="Sirtuin"/>
</dbReference>
<accession>A0A1V3L937</accession>
<dbReference type="InterPro" id="IPR026591">
    <property type="entry name" value="Sirtuin_cat_small_dom_sf"/>
</dbReference>
<dbReference type="GO" id="GO:0005737">
    <property type="term" value="C:cytoplasm"/>
    <property type="evidence" value="ECO:0007669"/>
    <property type="project" value="UniProtKB-SubCell"/>
</dbReference>
<protein>
    <recommendedName>
        <fullName evidence="3">NAD-dependent protein deacylase</fullName>
        <ecNumber evidence="3">2.3.1.286</ecNumber>
    </recommendedName>
    <alternativeName>
        <fullName evidence="3">Regulatory protein SIR2 homolog</fullName>
    </alternativeName>
</protein>
<dbReference type="PANTHER" id="PTHR11085:SF4">
    <property type="entry name" value="NAD-DEPENDENT PROTEIN DEACYLASE"/>
    <property type="match status" value="1"/>
</dbReference>
<comment type="domain">
    <text evidence="3">2 residues (Tyr-59 and Arg-62) present in a large hydrophobic pocket are probably involved in substrate specificity. They are important for desuccinylation activity, but dispensable for deacetylation activity.</text>
</comment>
<dbReference type="Pfam" id="PF02146">
    <property type="entry name" value="SIR2"/>
    <property type="match status" value="1"/>
</dbReference>
<evidence type="ECO:0000256" key="4">
    <source>
        <dbReference type="PROSITE-ProRule" id="PRU00236"/>
    </source>
</evidence>
<keyword evidence="1" id="KW-0808">Transferase</keyword>
<dbReference type="AlphaFoldDB" id="A0A1V3L937"/>
<evidence type="ECO:0000256" key="3">
    <source>
        <dbReference type="HAMAP-Rule" id="MF_01121"/>
    </source>
</evidence>
<feature type="binding site" evidence="3">
    <location>
        <position position="62"/>
    </location>
    <ligand>
        <name>substrate</name>
    </ligand>
</feature>
<comment type="catalytic activity">
    <reaction evidence="3">
        <text>N(6)-succinyl-L-lysyl-[protein] + NAD(+) + H2O = 2''-O-succinyl-ADP-D-ribose + nicotinamide + L-lysyl-[protein]</text>
        <dbReference type="Rhea" id="RHEA:47668"/>
        <dbReference type="Rhea" id="RHEA-COMP:9752"/>
        <dbReference type="Rhea" id="RHEA-COMP:11877"/>
        <dbReference type="ChEBI" id="CHEBI:15377"/>
        <dbReference type="ChEBI" id="CHEBI:17154"/>
        <dbReference type="ChEBI" id="CHEBI:29969"/>
        <dbReference type="ChEBI" id="CHEBI:57540"/>
        <dbReference type="ChEBI" id="CHEBI:87830"/>
        <dbReference type="ChEBI" id="CHEBI:87832"/>
    </reaction>
</comment>
<feature type="binding site" evidence="3">
    <location>
        <position position="219"/>
    </location>
    <ligand>
        <name>NAD(+)</name>
        <dbReference type="ChEBI" id="CHEBI:57540"/>
    </ligand>
</feature>
<reference evidence="6 7" key="1">
    <citation type="submission" date="2016-10" db="EMBL/GenBank/DDBJ databases">
        <title>Rodentibacter gen. nov. and new species.</title>
        <authorList>
            <person name="Christensen H."/>
        </authorList>
    </citation>
    <scope>NUCLEOTIDE SEQUENCE [LARGE SCALE GENOMIC DNA]</scope>
    <source>
        <strain evidence="6 7">Ppn157</strain>
    </source>
</reference>
<dbReference type="EMBL" id="MLAH01000016">
    <property type="protein sequence ID" value="OOF85933.1"/>
    <property type="molecule type" value="Genomic_DNA"/>
</dbReference>
<comment type="subcellular location">
    <subcellularLocation>
        <location evidence="3">Cytoplasm</location>
    </subcellularLocation>
</comment>
<feature type="binding site" evidence="3">
    <location>
        <begin position="92"/>
        <end position="95"/>
    </location>
    <ligand>
        <name>NAD(+)</name>
        <dbReference type="ChEBI" id="CHEBI:57540"/>
    </ligand>
</feature>
<comment type="similarity">
    <text evidence="3">Belongs to the sirtuin family. Class III subfamily.</text>
</comment>
<evidence type="ECO:0000256" key="1">
    <source>
        <dbReference type="ARBA" id="ARBA00022679"/>
    </source>
</evidence>
<dbReference type="CDD" id="cd01412">
    <property type="entry name" value="SIRT5_Af1_CobB"/>
    <property type="match status" value="1"/>
</dbReference>
<organism evidence="6 7">
    <name type="scientific">Rodentibacter ratti</name>
    <dbReference type="NCBI Taxonomy" id="1906745"/>
    <lineage>
        <taxon>Bacteria</taxon>
        <taxon>Pseudomonadati</taxon>
        <taxon>Pseudomonadota</taxon>
        <taxon>Gammaproteobacteria</taxon>
        <taxon>Pasteurellales</taxon>
        <taxon>Pasteurellaceae</taxon>
        <taxon>Rodentibacter</taxon>
    </lineage>
</organism>
<comment type="catalytic activity">
    <reaction evidence="3">
        <text>N(6)-acetyl-L-lysyl-[protein] + NAD(+) + H2O = 2''-O-acetyl-ADP-D-ribose + nicotinamide + L-lysyl-[protein]</text>
        <dbReference type="Rhea" id="RHEA:43636"/>
        <dbReference type="Rhea" id="RHEA-COMP:9752"/>
        <dbReference type="Rhea" id="RHEA-COMP:10731"/>
        <dbReference type="ChEBI" id="CHEBI:15377"/>
        <dbReference type="ChEBI" id="CHEBI:17154"/>
        <dbReference type="ChEBI" id="CHEBI:29969"/>
        <dbReference type="ChEBI" id="CHEBI:57540"/>
        <dbReference type="ChEBI" id="CHEBI:61930"/>
        <dbReference type="ChEBI" id="CHEBI:83767"/>
        <dbReference type="EC" id="2.3.1.286"/>
    </reaction>
</comment>
<dbReference type="SUPFAM" id="SSF52467">
    <property type="entry name" value="DHS-like NAD/FAD-binding domain"/>
    <property type="match status" value="1"/>
</dbReference>
<feature type="domain" description="Deacetylase sirtuin-type" evidence="5">
    <location>
        <begin position="1"/>
        <end position="233"/>
    </location>
</feature>
<evidence type="ECO:0000256" key="2">
    <source>
        <dbReference type="ARBA" id="ARBA00023027"/>
    </source>
</evidence>
<comment type="function">
    <text evidence="3">NAD-dependent lysine deacetylase and desuccinylase that specifically removes acetyl and succinyl groups on target proteins. Modulates the activities of several proteins which are inactive in their acylated form.</text>
</comment>
<dbReference type="InterPro" id="IPR026590">
    <property type="entry name" value="Ssirtuin_cat_dom"/>
</dbReference>
<dbReference type="GO" id="GO:0017136">
    <property type="term" value="F:histone deacetylase activity, NAD-dependent"/>
    <property type="evidence" value="ECO:0007669"/>
    <property type="project" value="TreeGrafter"/>
</dbReference>
<dbReference type="STRING" id="1906745.BKG94_06305"/>
<feature type="binding site" evidence="3">
    <location>
        <position position="59"/>
    </location>
    <ligand>
        <name>substrate</name>
    </ligand>
</feature>
<feature type="binding site" evidence="3">
    <location>
        <begin position="175"/>
        <end position="177"/>
    </location>
    <ligand>
        <name>NAD(+)</name>
        <dbReference type="ChEBI" id="CHEBI:57540"/>
    </ligand>
</feature>
<dbReference type="GO" id="GO:0036055">
    <property type="term" value="F:protein-succinyllysine desuccinylase activity"/>
    <property type="evidence" value="ECO:0007669"/>
    <property type="project" value="UniProtKB-UniRule"/>
</dbReference>
<keyword evidence="3" id="KW-0963">Cytoplasm</keyword>
<proteinExistence type="inferred from homology"/>
<dbReference type="GO" id="GO:0036054">
    <property type="term" value="F:protein-malonyllysine demalonylase activity"/>
    <property type="evidence" value="ECO:0007669"/>
    <property type="project" value="InterPro"/>
</dbReference>
<dbReference type="PROSITE" id="PS50305">
    <property type="entry name" value="SIRTUIN"/>
    <property type="match status" value="1"/>
</dbReference>
<evidence type="ECO:0000313" key="7">
    <source>
        <dbReference type="Proteomes" id="UP000189549"/>
    </source>
</evidence>
<dbReference type="GO" id="GO:0070403">
    <property type="term" value="F:NAD+ binding"/>
    <property type="evidence" value="ECO:0007669"/>
    <property type="project" value="UniProtKB-UniRule"/>
</dbReference>
<gene>
    <name evidence="3" type="primary">cobB</name>
    <name evidence="6" type="ORF">BKG93_03900</name>
</gene>